<proteinExistence type="predicted"/>
<comment type="caution">
    <text evidence="2">The sequence shown here is derived from an EMBL/GenBank/DDBJ whole genome shotgun (WGS) entry which is preliminary data.</text>
</comment>
<evidence type="ECO:0000256" key="1">
    <source>
        <dbReference type="SAM" id="MobiDB-lite"/>
    </source>
</evidence>
<protein>
    <submittedName>
        <fullName evidence="2">Uncharacterized protein</fullName>
    </submittedName>
</protein>
<organism evidence="2 3">
    <name type="scientific">Hymenobacter rubripertinctus</name>
    <dbReference type="NCBI Taxonomy" id="2029981"/>
    <lineage>
        <taxon>Bacteria</taxon>
        <taxon>Pseudomonadati</taxon>
        <taxon>Bacteroidota</taxon>
        <taxon>Cytophagia</taxon>
        <taxon>Cytophagales</taxon>
        <taxon>Hymenobacteraceae</taxon>
        <taxon>Hymenobacter</taxon>
    </lineage>
</organism>
<feature type="region of interest" description="Disordered" evidence="1">
    <location>
        <begin position="1"/>
        <end position="25"/>
    </location>
</feature>
<gene>
    <name evidence="2" type="ORF">D0T11_10940</name>
</gene>
<keyword evidence="3" id="KW-1185">Reference proteome</keyword>
<accession>A0A418QXZ9</accession>
<reference evidence="2 3" key="2">
    <citation type="submission" date="2019-01" db="EMBL/GenBank/DDBJ databases">
        <title>Hymenobacter humicola sp. nov., isolated from soils in Antarctica.</title>
        <authorList>
            <person name="Sedlacek I."/>
            <person name="Holochova P."/>
            <person name="Kralova S."/>
            <person name="Pantucek R."/>
            <person name="Stankova E."/>
            <person name="Vrbovska V."/>
            <person name="Kristofova L."/>
            <person name="Svec P."/>
            <person name="Busse H.-J."/>
        </authorList>
    </citation>
    <scope>NUCLEOTIDE SEQUENCE [LARGE SCALE GENOMIC DNA]</scope>
    <source>
        <strain evidence="2 3">CCM 8852</strain>
    </source>
</reference>
<dbReference type="EMBL" id="QYCN01000014">
    <property type="protein sequence ID" value="RIY10047.1"/>
    <property type="molecule type" value="Genomic_DNA"/>
</dbReference>
<dbReference type="AlphaFoldDB" id="A0A418QXZ9"/>
<evidence type="ECO:0000313" key="3">
    <source>
        <dbReference type="Proteomes" id="UP000284250"/>
    </source>
</evidence>
<dbReference type="Proteomes" id="UP000284250">
    <property type="component" value="Unassembled WGS sequence"/>
</dbReference>
<dbReference type="RefSeq" id="WP_119655827.1">
    <property type="nucleotide sequence ID" value="NZ_JBHUOI010000015.1"/>
</dbReference>
<name>A0A418QXZ9_9BACT</name>
<reference evidence="2 3" key="1">
    <citation type="submission" date="2018-09" db="EMBL/GenBank/DDBJ databases">
        <authorList>
            <person name="Zeman M."/>
            <person name="Pardy F."/>
        </authorList>
    </citation>
    <scope>NUCLEOTIDE SEQUENCE [LARGE SCALE GENOMIC DNA]</scope>
    <source>
        <strain evidence="2 3">CCM 8852</strain>
    </source>
</reference>
<evidence type="ECO:0000313" key="2">
    <source>
        <dbReference type="EMBL" id="RIY10047.1"/>
    </source>
</evidence>
<sequence>MPLPLSERSRAIRSARQGQRATEERADARAFRMAFLGQYRQLPPPLPPATVYIAPNQNRPR</sequence>